<feature type="compositionally biased region" description="Basic and acidic residues" evidence="1">
    <location>
        <begin position="37"/>
        <end position="49"/>
    </location>
</feature>
<evidence type="ECO:0000313" key="3">
    <source>
        <dbReference type="Proteomes" id="UP001266305"/>
    </source>
</evidence>
<sequence>MGTAAGSYEEPETELPANARRGAAVNSRGRSLPGRGWDSREAEFGGDHRKGMKAVPAVGEKEFRLGKKSSESSQPPPPRQAPRKEPSFGTPRVPLVYSEQTSSQGPLSTKLQQRDQRSQPFPPDFPPCMNLTHKL</sequence>
<evidence type="ECO:0000313" key="2">
    <source>
        <dbReference type="EMBL" id="KAK2105236.1"/>
    </source>
</evidence>
<gene>
    <name evidence="2" type="ORF">P7K49_014750</name>
</gene>
<dbReference type="EMBL" id="JASSZA010000007">
    <property type="protein sequence ID" value="KAK2105236.1"/>
    <property type="molecule type" value="Genomic_DNA"/>
</dbReference>
<protein>
    <submittedName>
        <fullName evidence="2">Uncharacterized protein</fullName>
    </submittedName>
</protein>
<organism evidence="2 3">
    <name type="scientific">Saguinus oedipus</name>
    <name type="common">Cotton-top tamarin</name>
    <name type="synonym">Oedipomidas oedipus</name>
    <dbReference type="NCBI Taxonomy" id="9490"/>
    <lineage>
        <taxon>Eukaryota</taxon>
        <taxon>Metazoa</taxon>
        <taxon>Chordata</taxon>
        <taxon>Craniata</taxon>
        <taxon>Vertebrata</taxon>
        <taxon>Euteleostomi</taxon>
        <taxon>Mammalia</taxon>
        <taxon>Eutheria</taxon>
        <taxon>Euarchontoglires</taxon>
        <taxon>Primates</taxon>
        <taxon>Haplorrhini</taxon>
        <taxon>Platyrrhini</taxon>
        <taxon>Cebidae</taxon>
        <taxon>Callitrichinae</taxon>
        <taxon>Saguinus</taxon>
    </lineage>
</organism>
<feature type="region of interest" description="Disordered" evidence="1">
    <location>
        <begin position="1"/>
        <end position="135"/>
    </location>
</feature>
<evidence type="ECO:0000256" key="1">
    <source>
        <dbReference type="SAM" id="MobiDB-lite"/>
    </source>
</evidence>
<feature type="compositionally biased region" description="Polar residues" evidence="1">
    <location>
        <begin position="98"/>
        <end position="111"/>
    </location>
</feature>
<name>A0ABQ9V790_SAGOE</name>
<accession>A0ABQ9V790</accession>
<proteinExistence type="predicted"/>
<keyword evidence="3" id="KW-1185">Reference proteome</keyword>
<feature type="non-terminal residue" evidence="2">
    <location>
        <position position="135"/>
    </location>
</feature>
<dbReference type="Proteomes" id="UP001266305">
    <property type="component" value="Unassembled WGS sequence"/>
</dbReference>
<reference evidence="2 3" key="1">
    <citation type="submission" date="2023-05" db="EMBL/GenBank/DDBJ databases">
        <title>B98-5 Cell Line De Novo Hybrid Assembly: An Optical Mapping Approach.</title>
        <authorList>
            <person name="Kananen K."/>
            <person name="Auerbach J.A."/>
            <person name="Kautto E."/>
            <person name="Blachly J.S."/>
        </authorList>
    </citation>
    <scope>NUCLEOTIDE SEQUENCE [LARGE SCALE GENOMIC DNA]</scope>
    <source>
        <strain evidence="2">B95-8</strain>
        <tissue evidence="2">Cell line</tissue>
    </source>
</reference>
<comment type="caution">
    <text evidence="2">The sequence shown here is derived from an EMBL/GenBank/DDBJ whole genome shotgun (WGS) entry which is preliminary data.</text>
</comment>
<feature type="compositionally biased region" description="Basic and acidic residues" evidence="1">
    <location>
        <begin position="59"/>
        <end position="70"/>
    </location>
</feature>